<keyword evidence="4" id="KW-0433">Leucine-rich repeat</keyword>
<dbReference type="PROSITE" id="PS51450">
    <property type="entry name" value="LRR"/>
    <property type="match status" value="1"/>
</dbReference>
<keyword evidence="8 12" id="KW-1133">Transmembrane helix</keyword>
<dbReference type="Gene3D" id="3.80.10.10">
    <property type="entry name" value="Ribonuclease Inhibitor"/>
    <property type="match status" value="5"/>
</dbReference>
<evidence type="ECO:0000256" key="1">
    <source>
        <dbReference type="ARBA" id="ARBA00004251"/>
    </source>
</evidence>
<feature type="chain" id="PRO_5023849166" evidence="13">
    <location>
        <begin position="29"/>
        <end position="1012"/>
    </location>
</feature>
<evidence type="ECO:0000313" key="17">
    <source>
        <dbReference type="Proteomes" id="UP000325577"/>
    </source>
</evidence>
<dbReference type="PANTHER" id="PTHR48063:SF101">
    <property type="entry name" value="LRR RECEPTOR-LIKE SERINE_THREONINE-PROTEIN KINASE FLS2"/>
    <property type="match status" value="1"/>
</dbReference>
<keyword evidence="5 12" id="KW-0812">Transmembrane</keyword>
<dbReference type="AlphaFoldDB" id="A0A5J5B6U5"/>
<evidence type="ECO:0000256" key="7">
    <source>
        <dbReference type="ARBA" id="ARBA00022737"/>
    </source>
</evidence>
<dbReference type="Proteomes" id="UP000325577">
    <property type="component" value="Linkage Group LG14"/>
</dbReference>
<evidence type="ECO:0000256" key="6">
    <source>
        <dbReference type="ARBA" id="ARBA00022729"/>
    </source>
</evidence>
<dbReference type="GO" id="GO:0051707">
    <property type="term" value="P:response to other organism"/>
    <property type="evidence" value="ECO:0007669"/>
    <property type="project" value="UniProtKB-ARBA"/>
</dbReference>
<dbReference type="FunFam" id="3.80.10.10:FF:001347">
    <property type="entry name" value="LRR receptor-like serine/threonine-protein kinase GSO2"/>
    <property type="match status" value="1"/>
</dbReference>
<dbReference type="SMART" id="SM00364">
    <property type="entry name" value="LRR_BAC"/>
    <property type="match status" value="7"/>
</dbReference>
<feature type="domain" description="Disease resistance R13L4/SHOC-2-like LRR" evidence="15">
    <location>
        <begin position="347"/>
        <end position="551"/>
    </location>
</feature>
<evidence type="ECO:0000256" key="8">
    <source>
        <dbReference type="ARBA" id="ARBA00022989"/>
    </source>
</evidence>
<dbReference type="Pfam" id="PF23598">
    <property type="entry name" value="LRR_14"/>
    <property type="match status" value="1"/>
</dbReference>
<feature type="domain" description="Leucine-rich repeat-containing N-terminal plant-type" evidence="14">
    <location>
        <begin position="35"/>
        <end position="75"/>
    </location>
</feature>
<keyword evidence="7" id="KW-0677">Repeat</keyword>
<evidence type="ECO:0000256" key="4">
    <source>
        <dbReference type="ARBA" id="ARBA00022614"/>
    </source>
</evidence>
<dbReference type="PANTHER" id="PTHR48063">
    <property type="entry name" value="LRR RECEPTOR-LIKE KINASE"/>
    <property type="match status" value="1"/>
</dbReference>
<evidence type="ECO:0000256" key="2">
    <source>
        <dbReference type="ARBA" id="ARBA00009592"/>
    </source>
</evidence>
<dbReference type="GO" id="GO:0006952">
    <property type="term" value="P:defense response"/>
    <property type="evidence" value="ECO:0007669"/>
    <property type="project" value="UniProtKB-ARBA"/>
</dbReference>
<evidence type="ECO:0000256" key="5">
    <source>
        <dbReference type="ARBA" id="ARBA00022692"/>
    </source>
</evidence>
<feature type="transmembrane region" description="Helical" evidence="12">
    <location>
        <begin position="955"/>
        <end position="976"/>
    </location>
</feature>
<keyword evidence="6 13" id="KW-0732">Signal</keyword>
<keyword evidence="9 12" id="KW-0472">Membrane</keyword>
<proteinExistence type="inferred from homology"/>
<dbReference type="EMBL" id="CM018037">
    <property type="protein sequence ID" value="KAA8538953.1"/>
    <property type="molecule type" value="Genomic_DNA"/>
</dbReference>
<evidence type="ECO:0000256" key="11">
    <source>
        <dbReference type="ARBA" id="ARBA00023180"/>
    </source>
</evidence>
<dbReference type="InterPro" id="IPR032675">
    <property type="entry name" value="LRR_dom_sf"/>
</dbReference>
<evidence type="ECO:0000256" key="12">
    <source>
        <dbReference type="SAM" id="Phobius"/>
    </source>
</evidence>
<name>A0A5J5B6U5_9ASTE</name>
<evidence type="ECO:0000259" key="14">
    <source>
        <dbReference type="Pfam" id="PF08263"/>
    </source>
</evidence>
<keyword evidence="11" id="KW-0325">Glycoprotein</keyword>
<dbReference type="Pfam" id="PF08263">
    <property type="entry name" value="LRRNT_2"/>
    <property type="match status" value="1"/>
</dbReference>
<feature type="signal peptide" evidence="13">
    <location>
        <begin position="1"/>
        <end position="28"/>
    </location>
</feature>
<dbReference type="SUPFAM" id="SSF52047">
    <property type="entry name" value="RNI-like"/>
    <property type="match status" value="1"/>
</dbReference>
<evidence type="ECO:0000256" key="10">
    <source>
        <dbReference type="ARBA" id="ARBA00023170"/>
    </source>
</evidence>
<dbReference type="FunFam" id="3.80.10.10:FF:000095">
    <property type="entry name" value="LRR receptor-like serine/threonine-protein kinase GSO1"/>
    <property type="match status" value="2"/>
</dbReference>
<dbReference type="Pfam" id="PF13855">
    <property type="entry name" value="LRR_8"/>
    <property type="match status" value="1"/>
</dbReference>
<evidence type="ECO:0000256" key="3">
    <source>
        <dbReference type="ARBA" id="ARBA00022475"/>
    </source>
</evidence>
<dbReference type="SMART" id="SM00369">
    <property type="entry name" value="LRR_TYP"/>
    <property type="match status" value="12"/>
</dbReference>
<dbReference type="FunFam" id="3.80.10.10:FF:000111">
    <property type="entry name" value="LRR receptor-like serine/threonine-protein kinase ERECTA"/>
    <property type="match status" value="1"/>
</dbReference>
<sequence length="1012" mass="112223">MKIEGGRSVQLFRGLVALLLLYMKPALGRDECIERERQALLKFKQGLIDDYGRLSSWGSEDNKRDCCKWRGVHCSNRTGHVIMLDLRGPWFNSNFGSKPLKGMLSPSLLQLQHLNYLDLSYNDFGASRIPEFFGSLSKLRYLNLSFAEFGGEIPKQLGNLSNLWSLDISGSEAFYYDVKNLDWLSSLHSLRHLDLSGVFLGEVVDWVQVISKLPLLVTLRLHESKFPNIIPSALPPINRSTSLLVVDISANFLTSSIYYWLFNCSSSLTDINLAGNELEGVIPDAFGKILSLENLDLSLNQLEGGIPKSFGNLGNLRSLDLSSNEFSESLPKFLQNLYGHAENSLEILNLRENQLSGSLPDITKFSFLRELYVEYNQLNGSFPESFGQLSRLEVLVLYRNQMKGSLPDLTTLPSLRKLNLFENQLTGIMPSSLGQLSHLEFLDASSNFLEGVISEVHLSNLSKLQYLDLSFNSLSLEFSSEWVPPFQLGVVRLAYCKLGPHFPNWLQNQNNFTELDISSAGISDTAPNWFWDLPPRLQYLNLSYNQINGLLPNLSFKFTDVTNIDLCTNLFEGPIPVFPPNVSSLNLSKNKFSGTVTFVCAINGGDLTYVDLSDNQLSGNLPDCWMHLDGLVVLNLANNNFSGEIPSSMGSLLSILMLQLRNNSLIGEFPVSLKNCTGLIIIDLSDNRLSGTLPAWIGHGLSDLIVLSLRSNQFYGSIPSQICHLENIQILDLSLNNISGIIPNCIKNFTSMAEEGSSSPSIAYGYYGQPPRDRDGEQDMYGNGRYVVSLFLIWKGRESEYKKTLGLVRSIDLSSNKLTGEIPNEITSLVTLVALNLSRNNLTGLIAPKIGQLRLLDFLDLSRNQLSGGIPSSLSELSFLGILDLSNNFFSGRIPPSTKLMSFNASAYMGNPGLCGPPLTEACPGDGTPQDPTTIGGNDGVGNQEHEDKFITTGFYVSMGFGFILGFWGVCGTLILSGPSRYAYFKLLDNIKDWLYVTTAVNAARLKRQLQY</sequence>
<evidence type="ECO:0000256" key="9">
    <source>
        <dbReference type="ARBA" id="ARBA00023136"/>
    </source>
</evidence>
<evidence type="ECO:0000259" key="15">
    <source>
        <dbReference type="Pfam" id="PF23598"/>
    </source>
</evidence>
<dbReference type="Pfam" id="PF00560">
    <property type="entry name" value="LRR_1"/>
    <property type="match status" value="9"/>
</dbReference>
<reference evidence="16 17" key="1">
    <citation type="submission" date="2019-09" db="EMBL/GenBank/DDBJ databases">
        <title>A chromosome-level genome assembly of the Chinese tupelo Nyssa sinensis.</title>
        <authorList>
            <person name="Yang X."/>
            <person name="Kang M."/>
            <person name="Yang Y."/>
            <person name="Xiong H."/>
            <person name="Wang M."/>
            <person name="Zhang Z."/>
            <person name="Wang Z."/>
            <person name="Wu H."/>
            <person name="Ma T."/>
            <person name="Liu J."/>
            <person name="Xi Z."/>
        </authorList>
    </citation>
    <scope>NUCLEOTIDE SEQUENCE [LARGE SCALE GENOMIC DNA]</scope>
    <source>
        <strain evidence="16">J267</strain>
        <tissue evidence="16">Leaf</tissue>
    </source>
</reference>
<keyword evidence="17" id="KW-1185">Reference proteome</keyword>
<keyword evidence="3" id="KW-1003">Cell membrane</keyword>
<dbReference type="InterPro" id="IPR013210">
    <property type="entry name" value="LRR_N_plant-typ"/>
</dbReference>
<gene>
    <name evidence="16" type="ORF">F0562_025645</name>
</gene>
<organism evidence="16 17">
    <name type="scientific">Nyssa sinensis</name>
    <dbReference type="NCBI Taxonomy" id="561372"/>
    <lineage>
        <taxon>Eukaryota</taxon>
        <taxon>Viridiplantae</taxon>
        <taxon>Streptophyta</taxon>
        <taxon>Embryophyta</taxon>
        <taxon>Tracheophyta</taxon>
        <taxon>Spermatophyta</taxon>
        <taxon>Magnoliopsida</taxon>
        <taxon>eudicotyledons</taxon>
        <taxon>Gunneridae</taxon>
        <taxon>Pentapetalae</taxon>
        <taxon>asterids</taxon>
        <taxon>Cornales</taxon>
        <taxon>Nyssaceae</taxon>
        <taxon>Nyssa</taxon>
    </lineage>
</organism>
<evidence type="ECO:0000313" key="16">
    <source>
        <dbReference type="EMBL" id="KAA8538953.1"/>
    </source>
</evidence>
<evidence type="ECO:0000256" key="13">
    <source>
        <dbReference type="SAM" id="SignalP"/>
    </source>
</evidence>
<comment type="similarity">
    <text evidence="2">Belongs to the RLP family.</text>
</comment>
<dbReference type="OrthoDB" id="8731593at2759"/>
<dbReference type="InterPro" id="IPR003591">
    <property type="entry name" value="Leu-rich_rpt_typical-subtyp"/>
</dbReference>
<dbReference type="Pfam" id="PF13516">
    <property type="entry name" value="LRR_6"/>
    <property type="match status" value="1"/>
</dbReference>
<dbReference type="InterPro" id="IPR001611">
    <property type="entry name" value="Leu-rich_rpt"/>
</dbReference>
<dbReference type="GO" id="GO:0005886">
    <property type="term" value="C:plasma membrane"/>
    <property type="evidence" value="ECO:0007669"/>
    <property type="project" value="UniProtKB-SubCell"/>
</dbReference>
<keyword evidence="10" id="KW-0675">Receptor</keyword>
<dbReference type="InterPro" id="IPR055414">
    <property type="entry name" value="LRR_R13L4/SHOC2-like"/>
</dbReference>
<dbReference type="SUPFAM" id="SSF52058">
    <property type="entry name" value="L domain-like"/>
    <property type="match status" value="2"/>
</dbReference>
<protein>
    <submittedName>
        <fullName evidence="16">Uncharacterized protein</fullName>
    </submittedName>
</protein>
<dbReference type="InterPro" id="IPR046956">
    <property type="entry name" value="RLP23-like"/>
</dbReference>
<comment type="subcellular location">
    <subcellularLocation>
        <location evidence="1">Cell membrane</location>
        <topology evidence="1">Single-pass type I membrane protein</topology>
    </subcellularLocation>
</comment>
<accession>A0A5J5B6U5</accession>